<proteinExistence type="predicted"/>
<keyword evidence="2" id="KW-1185">Reference proteome</keyword>
<accession>A0ACC0MLF6</accession>
<evidence type="ECO:0000313" key="2">
    <source>
        <dbReference type="Proteomes" id="UP001062846"/>
    </source>
</evidence>
<dbReference type="Proteomes" id="UP001062846">
    <property type="component" value="Chromosome 8"/>
</dbReference>
<gene>
    <name evidence="1" type="ORF">RHMOL_Rhmol08G0061200</name>
</gene>
<comment type="caution">
    <text evidence="1">The sequence shown here is derived from an EMBL/GenBank/DDBJ whole genome shotgun (WGS) entry which is preliminary data.</text>
</comment>
<dbReference type="EMBL" id="CM046395">
    <property type="protein sequence ID" value="KAI8541444.1"/>
    <property type="molecule type" value="Genomic_DNA"/>
</dbReference>
<sequence>MLGDSITAGGVDEVEPVQQCSTNWANEEWVLEIRNELDQVLHDDPTPLRKRLSKKRSMIYKVPALLKNLNNKAYEPQMVSFGPYHCGKEHLKPMEKRKHTVLLYFLHESGKPQESYVNALAPVVQDLKDSYDALDPRWHGDTSGFLKLMVLDGCFILHILDCVYRDKVDFLGDLETAGIKRDMLLLENQLPMLVLLRIDQVRNDGKLREDFIEKCVLQFLGFMTWGPLRMWKCLHVLDMYRKVLIFDEKYVGDTGSPRRAFRFWSAIELTEAGIRLEPSYEVEQGSLAFNANDGVLKLPRLEVDHATELTFLNLIAFDGLQAGDLQGEATSFIYFMRQLIKTPRDVSVLISSGILANNGIGSDEAIVQLFDSLSKDSPIHNPYTSKMYFDVYIGIGDYRRKPQNRLRAYVVHAYHESTNWSPLAYLSILAAILLFILSFLQTWYTLYPYYHPRK</sequence>
<protein>
    <submittedName>
        <fullName evidence="1">Uncharacterized protein</fullName>
    </submittedName>
</protein>
<reference evidence="1" key="1">
    <citation type="submission" date="2022-02" db="EMBL/GenBank/DDBJ databases">
        <title>Plant Genome Project.</title>
        <authorList>
            <person name="Zhang R.-G."/>
        </authorList>
    </citation>
    <scope>NUCLEOTIDE SEQUENCE</scope>
    <source>
        <strain evidence="1">AT1</strain>
    </source>
</reference>
<organism evidence="1 2">
    <name type="scientific">Rhododendron molle</name>
    <name type="common">Chinese azalea</name>
    <name type="synonym">Azalea mollis</name>
    <dbReference type="NCBI Taxonomy" id="49168"/>
    <lineage>
        <taxon>Eukaryota</taxon>
        <taxon>Viridiplantae</taxon>
        <taxon>Streptophyta</taxon>
        <taxon>Embryophyta</taxon>
        <taxon>Tracheophyta</taxon>
        <taxon>Spermatophyta</taxon>
        <taxon>Magnoliopsida</taxon>
        <taxon>eudicotyledons</taxon>
        <taxon>Gunneridae</taxon>
        <taxon>Pentapetalae</taxon>
        <taxon>asterids</taxon>
        <taxon>Ericales</taxon>
        <taxon>Ericaceae</taxon>
        <taxon>Ericoideae</taxon>
        <taxon>Rhodoreae</taxon>
        <taxon>Rhododendron</taxon>
    </lineage>
</organism>
<name>A0ACC0MLF6_RHOML</name>
<evidence type="ECO:0000313" key="1">
    <source>
        <dbReference type="EMBL" id="KAI8541444.1"/>
    </source>
</evidence>